<sequence length="384" mass="43501">MIRIAATTDIHGFLDRGLYELAKPSFRAGTDIFIDNGDFFTGSPLASYFAKTDQISPLVNVANDLAFDAMVIGNHDLDYGLAWLKTQVAALEMPYLAANVFDRSGQACFNPYIIREIRGYKVAMIGVLNSECRQTMPHAHSLEVFIEDPLISVGRLIDQLEERVDLILVAYHGGLIKDMKQNRLWTYPNQADQAHEFLESYPAVKGLICGHQHFSYSQIIPSGQAIIQAGSQGSCYGELLWSEQGGWLEARIHPLKDRPWPLEDRQAFPDWFHSPADYQDGLQTLREIFPDQWVYRDLSAETWADLYQAIPQPFSLAKYLFNKEEFNQLIASRGAHLLPAQAADVQGDFEEVLSLAGHLPSKYCRQRLIFPLFDFLVNSGRYMT</sequence>
<dbReference type="Proteomes" id="UP000198833">
    <property type="component" value="Unassembled WGS sequence"/>
</dbReference>
<dbReference type="GO" id="GO:0030288">
    <property type="term" value="C:outer membrane-bounded periplasmic space"/>
    <property type="evidence" value="ECO:0007669"/>
    <property type="project" value="TreeGrafter"/>
</dbReference>
<evidence type="ECO:0000313" key="3">
    <source>
        <dbReference type="Proteomes" id="UP000198833"/>
    </source>
</evidence>
<dbReference type="InterPro" id="IPR006179">
    <property type="entry name" value="5_nucleotidase/apyrase"/>
</dbReference>
<dbReference type="PANTHER" id="PTHR11575:SF24">
    <property type="entry name" value="5'-NUCLEOTIDASE"/>
    <property type="match status" value="1"/>
</dbReference>
<organism evidence="2 3">
    <name type="scientific">Ignavigranum ruoffiae</name>
    <dbReference type="NCBI Taxonomy" id="89093"/>
    <lineage>
        <taxon>Bacteria</taxon>
        <taxon>Bacillati</taxon>
        <taxon>Bacillota</taxon>
        <taxon>Bacilli</taxon>
        <taxon>Lactobacillales</taxon>
        <taxon>Aerococcaceae</taxon>
        <taxon>Ignavigranum</taxon>
    </lineage>
</organism>
<keyword evidence="3" id="KW-1185">Reference proteome</keyword>
<evidence type="ECO:0000313" key="2">
    <source>
        <dbReference type="EMBL" id="SEP82262.1"/>
    </source>
</evidence>
<protein>
    <submittedName>
        <fullName evidence="2">Calcineurin-like phosphoesterase</fullName>
    </submittedName>
</protein>
<reference evidence="2 3" key="1">
    <citation type="submission" date="2016-10" db="EMBL/GenBank/DDBJ databases">
        <authorList>
            <person name="de Groot N.N."/>
        </authorList>
    </citation>
    <scope>NUCLEOTIDE SEQUENCE [LARGE SCALE GENOMIC DNA]</scope>
    <source>
        <strain evidence="2 3">DSM 15695</strain>
    </source>
</reference>
<dbReference type="Gene3D" id="3.60.21.10">
    <property type="match status" value="1"/>
</dbReference>
<dbReference type="OrthoDB" id="9801679at2"/>
<dbReference type="InterPro" id="IPR029052">
    <property type="entry name" value="Metallo-depent_PP-like"/>
</dbReference>
<dbReference type="GO" id="GO:0009166">
    <property type="term" value="P:nucleotide catabolic process"/>
    <property type="evidence" value="ECO:0007669"/>
    <property type="project" value="InterPro"/>
</dbReference>
<dbReference type="RefSeq" id="WP_092570558.1">
    <property type="nucleotide sequence ID" value="NZ_CP149446.1"/>
</dbReference>
<dbReference type="SUPFAM" id="SSF56300">
    <property type="entry name" value="Metallo-dependent phosphatases"/>
    <property type="match status" value="1"/>
</dbReference>
<accession>A0A1H9AZQ1</accession>
<dbReference type="AlphaFoldDB" id="A0A1H9AZQ1"/>
<dbReference type="STRING" id="89093.SAMN04488558_102128"/>
<evidence type="ECO:0000259" key="1">
    <source>
        <dbReference type="Pfam" id="PF00149"/>
    </source>
</evidence>
<feature type="domain" description="Calcineurin-like phosphoesterase" evidence="1">
    <location>
        <begin position="2"/>
        <end position="213"/>
    </location>
</feature>
<dbReference type="Pfam" id="PF00149">
    <property type="entry name" value="Metallophos"/>
    <property type="match status" value="1"/>
</dbReference>
<dbReference type="PANTHER" id="PTHR11575">
    <property type="entry name" value="5'-NUCLEOTIDASE-RELATED"/>
    <property type="match status" value="1"/>
</dbReference>
<name>A0A1H9AZQ1_9LACT</name>
<proteinExistence type="predicted"/>
<dbReference type="GO" id="GO:0016787">
    <property type="term" value="F:hydrolase activity"/>
    <property type="evidence" value="ECO:0007669"/>
    <property type="project" value="InterPro"/>
</dbReference>
<gene>
    <name evidence="2" type="ORF">SAMN04488558_102128</name>
</gene>
<dbReference type="EMBL" id="FOEN01000002">
    <property type="protein sequence ID" value="SEP82262.1"/>
    <property type="molecule type" value="Genomic_DNA"/>
</dbReference>
<dbReference type="InterPro" id="IPR004843">
    <property type="entry name" value="Calcineurin-like_PHP"/>
</dbReference>